<dbReference type="AlphaFoldDB" id="A0A0C7P3E1"/>
<protein>
    <submittedName>
        <fullName evidence="1">ABC transporter substrate-binding protein</fullName>
    </submittedName>
</protein>
<dbReference type="Proteomes" id="UP000032809">
    <property type="component" value="Chromosome I"/>
</dbReference>
<dbReference type="HOGENOM" id="CLU_2914829_0_0_0"/>
<name>A0A0C7P3E1_DEFTU</name>
<reference evidence="2" key="1">
    <citation type="submission" date="2014-11" db="EMBL/GenBank/DDBJ databases">
        <authorList>
            <person name="Wibberg D."/>
        </authorList>
    </citation>
    <scope>NUCLEOTIDE SEQUENCE [LARGE SCALE GENOMIC DNA]</scope>
    <source>
        <strain evidence="2">L3</strain>
    </source>
</reference>
<dbReference type="STRING" id="1006576.DTL3_1499"/>
<organism evidence="1 2">
    <name type="scientific">Defluviitoga tunisiensis</name>
    <dbReference type="NCBI Taxonomy" id="1006576"/>
    <lineage>
        <taxon>Bacteria</taxon>
        <taxon>Thermotogati</taxon>
        <taxon>Thermotogota</taxon>
        <taxon>Thermotogae</taxon>
        <taxon>Petrotogales</taxon>
        <taxon>Petrotogaceae</taxon>
        <taxon>Defluviitoga</taxon>
    </lineage>
</organism>
<proteinExistence type="predicted"/>
<evidence type="ECO:0000313" key="1">
    <source>
        <dbReference type="EMBL" id="CEP78790.1"/>
    </source>
</evidence>
<evidence type="ECO:0000313" key="2">
    <source>
        <dbReference type="Proteomes" id="UP000032809"/>
    </source>
</evidence>
<accession>A0A0C7P3E1</accession>
<keyword evidence="2" id="KW-1185">Reference proteome</keyword>
<sequence length="61" mass="6871">MVKRNVLLLCVMVLYVFSLASTLSMIMDVTGPFSQNFNPFFSGGTNYSARGFIYETYVKNS</sequence>
<dbReference type="KEGG" id="dtn:DTL3_1499"/>
<dbReference type="EMBL" id="LN824141">
    <property type="protein sequence ID" value="CEP78790.1"/>
    <property type="molecule type" value="Genomic_DNA"/>
</dbReference>
<gene>
    <name evidence="1" type="ORF">DTL3_1499</name>
</gene>